<comment type="caution">
    <text evidence="1">The sequence shown here is derived from an EMBL/GenBank/DDBJ whole genome shotgun (WGS) entry which is preliminary data.</text>
</comment>
<sequence>MLFCKCGVYEASILTVECLFEINFTEEHIKAQQRRERDYCVSKGASVPLCALNGKWNGQCELLKLTSRSPREAPKLLPSVLLKQKETPEPCGSKGL</sequence>
<name>A0ABR3MBJ5_9TELE</name>
<evidence type="ECO:0000313" key="2">
    <source>
        <dbReference type="Proteomes" id="UP001558613"/>
    </source>
</evidence>
<proteinExistence type="predicted"/>
<dbReference type="Proteomes" id="UP001558613">
    <property type="component" value="Unassembled WGS sequence"/>
</dbReference>
<evidence type="ECO:0000313" key="1">
    <source>
        <dbReference type="EMBL" id="KAL1262446.1"/>
    </source>
</evidence>
<gene>
    <name evidence="1" type="ORF">QQF64_007711</name>
</gene>
<accession>A0ABR3MBJ5</accession>
<keyword evidence="2" id="KW-1185">Reference proteome</keyword>
<organism evidence="1 2">
    <name type="scientific">Cirrhinus molitorella</name>
    <name type="common">mud carp</name>
    <dbReference type="NCBI Taxonomy" id="172907"/>
    <lineage>
        <taxon>Eukaryota</taxon>
        <taxon>Metazoa</taxon>
        <taxon>Chordata</taxon>
        <taxon>Craniata</taxon>
        <taxon>Vertebrata</taxon>
        <taxon>Euteleostomi</taxon>
        <taxon>Actinopterygii</taxon>
        <taxon>Neopterygii</taxon>
        <taxon>Teleostei</taxon>
        <taxon>Ostariophysi</taxon>
        <taxon>Cypriniformes</taxon>
        <taxon>Cyprinidae</taxon>
        <taxon>Labeoninae</taxon>
        <taxon>Labeonini</taxon>
        <taxon>Cirrhinus</taxon>
    </lineage>
</organism>
<dbReference type="EMBL" id="JAYMGO010000014">
    <property type="protein sequence ID" value="KAL1262446.1"/>
    <property type="molecule type" value="Genomic_DNA"/>
</dbReference>
<protein>
    <submittedName>
        <fullName evidence="1">Uncharacterized protein</fullName>
    </submittedName>
</protein>
<reference evidence="1 2" key="1">
    <citation type="submission" date="2023-09" db="EMBL/GenBank/DDBJ databases">
        <authorList>
            <person name="Wang M."/>
        </authorList>
    </citation>
    <scope>NUCLEOTIDE SEQUENCE [LARGE SCALE GENOMIC DNA]</scope>
    <source>
        <strain evidence="1">GT-2023</strain>
        <tissue evidence="1">Liver</tissue>
    </source>
</reference>